<protein>
    <submittedName>
        <fullName evidence="4">Putative hydrolase of the HAD superfamily</fullName>
    </submittedName>
</protein>
<dbReference type="SUPFAM" id="SSF56784">
    <property type="entry name" value="HAD-like"/>
    <property type="match status" value="1"/>
</dbReference>
<reference evidence="4 5" key="1">
    <citation type="submission" date="2018-08" db="EMBL/GenBank/DDBJ databases">
        <title>Genomic Encyclopedia of Archaeal and Bacterial Type Strains, Phase II (KMG-II): from individual species to whole genera.</title>
        <authorList>
            <person name="Goeker M."/>
        </authorList>
    </citation>
    <scope>NUCLEOTIDE SEQUENCE [LARGE SCALE GENOMIC DNA]</scope>
    <source>
        <strain evidence="4 5">DSM 45791</strain>
    </source>
</reference>
<keyword evidence="3" id="KW-0460">Magnesium</keyword>
<dbReference type="InterPro" id="IPR023214">
    <property type="entry name" value="HAD_sf"/>
</dbReference>
<dbReference type="AlphaFoldDB" id="A0A3E0HAX4"/>
<dbReference type="OrthoDB" id="9810501at2"/>
<dbReference type="NCBIfam" id="TIGR01549">
    <property type="entry name" value="HAD-SF-IA-v1"/>
    <property type="match status" value="1"/>
</dbReference>
<evidence type="ECO:0000256" key="1">
    <source>
        <dbReference type="ARBA" id="ARBA00001946"/>
    </source>
</evidence>
<dbReference type="NCBIfam" id="TIGR01509">
    <property type="entry name" value="HAD-SF-IA-v3"/>
    <property type="match status" value="1"/>
</dbReference>
<dbReference type="SFLD" id="SFLDG01129">
    <property type="entry name" value="C1.5:_HAD__Beta-PGM__Phosphata"/>
    <property type="match status" value="1"/>
</dbReference>
<dbReference type="RefSeq" id="WP_116178360.1">
    <property type="nucleotide sequence ID" value="NZ_CP144375.1"/>
</dbReference>
<dbReference type="PRINTS" id="PR00413">
    <property type="entry name" value="HADHALOGNASE"/>
</dbReference>
<keyword evidence="2 4" id="KW-0378">Hydrolase</keyword>
<evidence type="ECO:0000313" key="4">
    <source>
        <dbReference type="EMBL" id="REH41194.1"/>
    </source>
</evidence>
<sequence>MTPVLSAFTTEKTVEIRAVCLDIDDTLIDYDGSARTALTALIGHDNAWPAWQRATDEHVARAISGEFDYDTMRWQRTKAFFADLGEHLDDAEVRRREDNRLAVMERSWRVFDDTLPLLDWLRASGIKVAAVTNASGSRQRAKIAAVGLSEFFDHVVIAGELGVAKPDPVIFHTACLDLDVLPTETVHVGDRLDLDAIGARDAGMHGVWLNRDGLSEQTAPDGVWTIASLAELPELLVCELTGPGVDGL</sequence>
<organism evidence="4 5">
    <name type="scientific">Kutzneria buriramensis</name>
    <dbReference type="NCBI Taxonomy" id="1045776"/>
    <lineage>
        <taxon>Bacteria</taxon>
        <taxon>Bacillati</taxon>
        <taxon>Actinomycetota</taxon>
        <taxon>Actinomycetes</taxon>
        <taxon>Pseudonocardiales</taxon>
        <taxon>Pseudonocardiaceae</taxon>
        <taxon>Kutzneria</taxon>
    </lineage>
</organism>
<dbReference type="InterPro" id="IPR006439">
    <property type="entry name" value="HAD-SF_hydro_IA"/>
</dbReference>
<dbReference type="PANTHER" id="PTHR46470">
    <property type="entry name" value="N-ACYLNEURAMINATE-9-PHOSPHATASE"/>
    <property type="match status" value="1"/>
</dbReference>
<dbReference type="EMBL" id="QUNO01000012">
    <property type="protein sequence ID" value="REH41194.1"/>
    <property type="molecule type" value="Genomic_DNA"/>
</dbReference>
<dbReference type="Pfam" id="PF00702">
    <property type="entry name" value="Hydrolase"/>
    <property type="match status" value="1"/>
</dbReference>
<dbReference type="Gene3D" id="1.20.120.710">
    <property type="entry name" value="Haloacid dehalogenase hydrolase-like domain"/>
    <property type="match status" value="1"/>
</dbReference>
<dbReference type="InterPro" id="IPR036412">
    <property type="entry name" value="HAD-like_sf"/>
</dbReference>
<dbReference type="PANTHER" id="PTHR46470:SF4">
    <property type="entry name" value="5-AMINO-6-(5-PHOSPHO-D-RIBITYLAMINO)URACIL PHOSPHATASE YIGB"/>
    <property type="match status" value="1"/>
</dbReference>
<accession>A0A3E0HAX4</accession>
<proteinExistence type="predicted"/>
<evidence type="ECO:0000313" key="5">
    <source>
        <dbReference type="Proteomes" id="UP000256269"/>
    </source>
</evidence>
<evidence type="ECO:0000256" key="2">
    <source>
        <dbReference type="ARBA" id="ARBA00022801"/>
    </source>
</evidence>
<dbReference type="Proteomes" id="UP000256269">
    <property type="component" value="Unassembled WGS sequence"/>
</dbReference>
<evidence type="ECO:0000256" key="3">
    <source>
        <dbReference type="ARBA" id="ARBA00022842"/>
    </source>
</evidence>
<keyword evidence="5" id="KW-1185">Reference proteome</keyword>
<dbReference type="InterPro" id="IPR051400">
    <property type="entry name" value="HAD-like_hydrolase"/>
</dbReference>
<gene>
    <name evidence="4" type="ORF">BCF44_112276</name>
</gene>
<dbReference type="Gene3D" id="3.40.50.1000">
    <property type="entry name" value="HAD superfamily/HAD-like"/>
    <property type="match status" value="1"/>
</dbReference>
<dbReference type="SFLD" id="SFLDS00003">
    <property type="entry name" value="Haloacid_Dehalogenase"/>
    <property type="match status" value="1"/>
</dbReference>
<comment type="caution">
    <text evidence="4">The sequence shown here is derived from an EMBL/GenBank/DDBJ whole genome shotgun (WGS) entry which is preliminary data.</text>
</comment>
<dbReference type="GO" id="GO:0044281">
    <property type="term" value="P:small molecule metabolic process"/>
    <property type="evidence" value="ECO:0007669"/>
    <property type="project" value="UniProtKB-ARBA"/>
</dbReference>
<comment type="cofactor">
    <cofactor evidence="1">
        <name>Mg(2+)</name>
        <dbReference type="ChEBI" id="CHEBI:18420"/>
    </cofactor>
</comment>
<name>A0A3E0HAX4_9PSEU</name>
<dbReference type="GO" id="GO:0016787">
    <property type="term" value="F:hydrolase activity"/>
    <property type="evidence" value="ECO:0007669"/>
    <property type="project" value="UniProtKB-KW"/>
</dbReference>